<feature type="compositionally biased region" description="Polar residues" evidence="1">
    <location>
        <begin position="466"/>
        <end position="475"/>
    </location>
</feature>
<name>A0A161HK37_9ASCO</name>
<feature type="compositionally biased region" description="Low complexity" evidence="1">
    <location>
        <begin position="222"/>
        <end position="240"/>
    </location>
</feature>
<feature type="region of interest" description="Disordered" evidence="1">
    <location>
        <begin position="125"/>
        <end position="172"/>
    </location>
</feature>
<feature type="compositionally biased region" description="Low complexity" evidence="1">
    <location>
        <begin position="271"/>
        <end position="320"/>
    </location>
</feature>
<feature type="compositionally biased region" description="Low complexity" evidence="1">
    <location>
        <begin position="328"/>
        <end position="338"/>
    </location>
</feature>
<feature type="compositionally biased region" description="Low complexity" evidence="1">
    <location>
        <begin position="125"/>
        <end position="152"/>
    </location>
</feature>
<accession>A0A161HK37</accession>
<dbReference type="EMBL" id="CP014501">
    <property type="protein sequence ID" value="ANB11928.1"/>
    <property type="molecule type" value="Genomic_DNA"/>
</dbReference>
<dbReference type="Gene3D" id="2.130.10.10">
    <property type="entry name" value="YVTN repeat-like/Quinoprotein amine dehydrogenase"/>
    <property type="match status" value="1"/>
</dbReference>
<organism evidence="2 3">
    <name type="scientific">Sugiyamaella lignohabitans</name>
    <dbReference type="NCBI Taxonomy" id="796027"/>
    <lineage>
        <taxon>Eukaryota</taxon>
        <taxon>Fungi</taxon>
        <taxon>Dikarya</taxon>
        <taxon>Ascomycota</taxon>
        <taxon>Saccharomycotina</taxon>
        <taxon>Dipodascomycetes</taxon>
        <taxon>Dipodascales</taxon>
        <taxon>Trichomonascaceae</taxon>
        <taxon>Sugiyamaella</taxon>
    </lineage>
</organism>
<dbReference type="Proteomes" id="UP000189580">
    <property type="component" value="Chromosome a"/>
</dbReference>
<dbReference type="SUPFAM" id="SSF101908">
    <property type="entry name" value="Putative isomerase YbhE"/>
    <property type="match status" value="1"/>
</dbReference>
<dbReference type="GeneID" id="30033364"/>
<feature type="compositionally biased region" description="Polar residues" evidence="1">
    <location>
        <begin position="258"/>
        <end position="269"/>
    </location>
</feature>
<evidence type="ECO:0000313" key="3">
    <source>
        <dbReference type="Proteomes" id="UP000189580"/>
    </source>
</evidence>
<reference evidence="2 3" key="1">
    <citation type="submission" date="2016-02" db="EMBL/GenBank/DDBJ databases">
        <title>Complete genome sequence and transcriptome regulation of the pentose utilising yeast Sugiyamaella lignohabitans.</title>
        <authorList>
            <person name="Bellasio M."/>
            <person name="Peymann A."/>
            <person name="Valli M."/>
            <person name="Sipitzky M."/>
            <person name="Graf A."/>
            <person name="Sauer M."/>
            <person name="Marx H."/>
            <person name="Mattanovich D."/>
        </authorList>
    </citation>
    <scope>NUCLEOTIDE SEQUENCE [LARGE SCALE GENOMIC DNA]</scope>
    <source>
        <strain evidence="2 3">CBS 10342</strain>
    </source>
</reference>
<dbReference type="RefSeq" id="XP_018734405.1">
    <property type="nucleotide sequence ID" value="XM_018878439.1"/>
</dbReference>
<feature type="compositionally biased region" description="Polar residues" evidence="1">
    <location>
        <begin position="339"/>
        <end position="357"/>
    </location>
</feature>
<gene>
    <name evidence="2" type="primary">PTR3</name>
    <name evidence="2" type="ORF">AWJ20_155</name>
</gene>
<protein>
    <submittedName>
        <fullName evidence="2">Ptr3p</fullName>
    </submittedName>
</protein>
<proteinExistence type="predicted"/>
<keyword evidence="3" id="KW-1185">Reference proteome</keyword>
<feature type="compositionally biased region" description="Polar residues" evidence="1">
    <location>
        <begin position="155"/>
        <end position="172"/>
    </location>
</feature>
<dbReference type="KEGG" id="slb:AWJ20_155"/>
<dbReference type="InterPro" id="IPR015943">
    <property type="entry name" value="WD40/YVTN_repeat-like_dom_sf"/>
</dbReference>
<dbReference type="AlphaFoldDB" id="A0A161HK37"/>
<sequence>MLASVSTSANYSVLKGKERINPAASNKNTVTSWSDFLYSLEKLVTHPEYVVLSCGCVLPEDDDGLQGFPWKSKSDSSQRNATRTDSNLNTICPICATPDVQILNRVPILHDIYQVIANNKRALGLGSSSASSPNNASNRRSSSTTTTQSLPQKAYTETNNSNVEIASSSPSQKRGLIELLREAARTAAANEVGIIPGKDNLIAKPVTADSNVTTSIGGFGPTSSTLTTTNGSSNMSTSATAGDSIKFDVGEWMSNIASDQQSQHTQLSEVSDLSQRSQLSQLSQPSQTSHQSQTSQLSQASKLSQTSFHSQSPQPGSQPTTMPPPSQPTSIPAPQQSQANLSRSPNFSSTSPLSQQQILHNHQKLMPSQPLFSQAELELREFNFSKSFPIYRKQFVHPTQPRNFLRSNKNSLASAISPDISHIMFASKGKCLFYTLPQDFNDPPILQHTLILENSDSSDSASIRSNKTSSSSQVTDWDKPMVSMTNNLAVVASQSGILKVIRLEPGYSEVYSYQSSFGIHCMTISPRGDLIAYAIVGRDKISGGSQPMIVLHRLGRSSLSSSHSSYLSNADSISWNEDNVNIVTLTIPYRDPIATLSFSSDACYLSCSTCTESRFMVISVMNPQEPRLVMKSSRRADVGPEYEGITSVRFFPSNSRYLAVTSVASSAPPIILDSKVSTSTRSMSSGASSGLSHPSVMMRVDKVGSSIHKAEISPRGDAVAFLDKNGLVSVMYSKGMVSELKRITIVDEVATAQTLKEAAAMQFSPNGHVLVIADRKGNVHIEDFGAALPHQAGMGKCRILS</sequence>
<feature type="region of interest" description="Disordered" evidence="1">
    <location>
        <begin position="457"/>
        <end position="476"/>
    </location>
</feature>
<feature type="region of interest" description="Disordered" evidence="1">
    <location>
        <begin position="217"/>
        <end position="240"/>
    </location>
</feature>
<evidence type="ECO:0000256" key="1">
    <source>
        <dbReference type="SAM" id="MobiDB-lite"/>
    </source>
</evidence>
<feature type="region of interest" description="Disordered" evidence="1">
    <location>
        <begin position="258"/>
        <end position="357"/>
    </location>
</feature>
<evidence type="ECO:0000313" key="2">
    <source>
        <dbReference type="EMBL" id="ANB11928.1"/>
    </source>
</evidence>
<dbReference type="OrthoDB" id="5324744at2759"/>